<name>Q1QKD5_NITHX</name>
<evidence type="ECO:0000256" key="1">
    <source>
        <dbReference type="ARBA" id="ARBA00009981"/>
    </source>
</evidence>
<dbReference type="AlphaFoldDB" id="Q1QKD5"/>
<keyword evidence="4" id="KW-1185">Reference proteome</keyword>
<comment type="similarity">
    <text evidence="1 2">Belongs to the phD/YefM antitoxin family.</text>
</comment>
<gene>
    <name evidence="3" type="ordered locus">Nham_2530</name>
</gene>
<dbReference type="Proteomes" id="UP000001953">
    <property type="component" value="Chromosome"/>
</dbReference>
<dbReference type="RefSeq" id="WP_011510979.1">
    <property type="nucleotide sequence ID" value="NC_007964.1"/>
</dbReference>
<dbReference type="InterPro" id="IPR036165">
    <property type="entry name" value="YefM-like_sf"/>
</dbReference>
<dbReference type="OrthoDB" id="517402at2"/>
<dbReference type="SUPFAM" id="SSF143120">
    <property type="entry name" value="YefM-like"/>
    <property type="match status" value="1"/>
</dbReference>
<evidence type="ECO:0000256" key="2">
    <source>
        <dbReference type="RuleBase" id="RU362080"/>
    </source>
</evidence>
<evidence type="ECO:0000313" key="4">
    <source>
        <dbReference type="Proteomes" id="UP000001953"/>
    </source>
</evidence>
<dbReference type="Gene3D" id="3.40.1620.10">
    <property type="entry name" value="YefM-like domain"/>
    <property type="match status" value="1"/>
</dbReference>
<proteinExistence type="inferred from homology"/>
<dbReference type="InterPro" id="IPR006442">
    <property type="entry name" value="Antitoxin_Phd/YefM"/>
</dbReference>
<reference evidence="3 4" key="1">
    <citation type="submission" date="2006-03" db="EMBL/GenBank/DDBJ databases">
        <title>Complete sequence of chromosome of Nitrobacter hamburgensis X14.</title>
        <authorList>
            <consortium name="US DOE Joint Genome Institute"/>
            <person name="Copeland A."/>
            <person name="Lucas S."/>
            <person name="Lapidus A."/>
            <person name="Barry K."/>
            <person name="Detter J.C."/>
            <person name="Glavina del Rio T."/>
            <person name="Hammon N."/>
            <person name="Israni S."/>
            <person name="Dalin E."/>
            <person name="Tice H."/>
            <person name="Pitluck S."/>
            <person name="Chain P."/>
            <person name="Malfatti S."/>
            <person name="Shin M."/>
            <person name="Vergez L."/>
            <person name="Schmutz J."/>
            <person name="Larimer F."/>
            <person name="Land M."/>
            <person name="Hauser L."/>
            <person name="Kyrpides N."/>
            <person name="Ivanova N."/>
            <person name="Ward B."/>
            <person name="Arp D."/>
            <person name="Klotz M."/>
            <person name="Stein L."/>
            <person name="O'Mullan G."/>
            <person name="Starkenburg S."/>
            <person name="Sayavedra L."/>
            <person name="Poret-Peterson A.T."/>
            <person name="Gentry M.E."/>
            <person name="Bruce D."/>
            <person name="Richardson P."/>
        </authorList>
    </citation>
    <scope>NUCLEOTIDE SEQUENCE [LARGE SCALE GENOMIC DNA]</scope>
    <source>
        <strain evidence="4">DSM 10229 / NCIMB 13809 / X14</strain>
    </source>
</reference>
<organism evidence="3 4">
    <name type="scientific">Nitrobacter hamburgensis (strain DSM 10229 / NCIMB 13809 / X14)</name>
    <dbReference type="NCBI Taxonomy" id="323097"/>
    <lineage>
        <taxon>Bacteria</taxon>
        <taxon>Pseudomonadati</taxon>
        <taxon>Pseudomonadota</taxon>
        <taxon>Alphaproteobacteria</taxon>
        <taxon>Hyphomicrobiales</taxon>
        <taxon>Nitrobacteraceae</taxon>
        <taxon>Nitrobacter</taxon>
    </lineage>
</organism>
<comment type="function">
    <text evidence="2">Antitoxin component of a type II toxin-antitoxin (TA) system.</text>
</comment>
<protein>
    <recommendedName>
        <fullName evidence="2">Antitoxin</fullName>
    </recommendedName>
</protein>
<evidence type="ECO:0000313" key="3">
    <source>
        <dbReference type="EMBL" id="ABE63312.1"/>
    </source>
</evidence>
<dbReference type="EMBL" id="CP000319">
    <property type="protein sequence ID" value="ABE63312.1"/>
    <property type="molecule type" value="Genomic_DNA"/>
</dbReference>
<accession>Q1QKD5</accession>
<dbReference type="NCBIfam" id="TIGR01552">
    <property type="entry name" value="phd_fam"/>
    <property type="match status" value="1"/>
</dbReference>
<dbReference type="KEGG" id="nha:Nham_2530"/>
<dbReference type="eggNOG" id="COG2161">
    <property type="taxonomic scope" value="Bacteria"/>
</dbReference>
<dbReference type="HOGENOM" id="CLU_163140_1_0_5"/>
<dbReference type="Pfam" id="PF02604">
    <property type="entry name" value="PhdYeFM_antitox"/>
    <property type="match status" value="1"/>
</dbReference>
<sequence length="69" mass="7675">MDEECHYEELSLNNAKAVLSAPVDRAVAGEPTIITRHGREEAILVSFEEWERMSKAPSFTDLPLAFPAS</sequence>